<reference evidence="1" key="1">
    <citation type="journal article" date="2015" name="Genome Announc.">
        <title>Draft Genome Sequence of Anaerolineae Strain TC1, a Novel Isolate from a Methanogenic Wastewater Treatment System.</title>
        <authorList>
            <person name="Matsuura N."/>
            <person name="Tourlousse D.M."/>
            <person name="Sun L."/>
            <person name="Toyonaga M."/>
            <person name="Kuroda K."/>
            <person name="Ohashi A."/>
            <person name="Cruz R."/>
            <person name="Yamaguchi T."/>
            <person name="Sekiguchi Y."/>
        </authorList>
    </citation>
    <scope>NUCLEOTIDE SEQUENCE [LARGE SCALE GENOMIC DNA]</scope>
    <source>
        <strain evidence="1">TC1</strain>
    </source>
</reference>
<dbReference type="Proteomes" id="UP000053370">
    <property type="component" value="Unassembled WGS sequence"/>
</dbReference>
<evidence type="ECO:0000313" key="2">
    <source>
        <dbReference type="Proteomes" id="UP000053370"/>
    </source>
</evidence>
<accession>A0A0S7BX37</accession>
<proteinExistence type="predicted"/>
<evidence type="ECO:0000313" key="1">
    <source>
        <dbReference type="EMBL" id="GAP41360.1"/>
    </source>
</evidence>
<keyword evidence="2" id="KW-1185">Reference proteome</keyword>
<gene>
    <name evidence="1" type="ORF">ATC1_131347</name>
</gene>
<dbReference type="STRING" id="1678840.ATC1_131347"/>
<organism evidence="1">
    <name type="scientific">Flexilinea flocculi</name>
    <dbReference type="NCBI Taxonomy" id="1678840"/>
    <lineage>
        <taxon>Bacteria</taxon>
        <taxon>Bacillati</taxon>
        <taxon>Chloroflexota</taxon>
        <taxon>Anaerolineae</taxon>
        <taxon>Anaerolineales</taxon>
        <taxon>Anaerolineaceae</taxon>
        <taxon>Flexilinea</taxon>
    </lineage>
</organism>
<sequence length="51" mass="6316">MYQSCSYYSEIFQAIFYEIPVKISMTRNFDWYREVIDNISGFRLQIQHKKK</sequence>
<protein>
    <submittedName>
        <fullName evidence="1">Uncharacterized protein</fullName>
    </submittedName>
</protein>
<dbReference type="AlphaFoldDB" id="A0A0S7BX37"/>
<name>A0A0S7BX37_9CHLR</name>
<dbReference type="EMBL" id="DF968181">
    <property type="protein sequence ID" value="GAP41360.1"/>
    <property type="molecule type" value="Genomic_DNA"/>
</dbReference>